<feature type="domain" description="Glycosyltransferase subfamily 4-like N-terminal" evidence="5">
    <location>
        <begin position="24"/>
        <end position="197"/>
    </location>
</feature>
<evidence type="ECO:0000256" key="2">
    <source>
        <dbReference type="ARBA" id="ARBA00022679"/>
    </source>
</evidence>
<dbReference type="InterPro" id="IPR001296">
    <property type="entry name" value="Glyco_trans_1"/>
</dbReference>
<evidence type="ECO:0000256" key="1">
    <source>
        <dbReference type="ARBA" id="ARBA00022676"/>
    </source>
</evidence>
<reference evidence="7" key="1">
    <citation type="submission" date="2016-10" db="EMBL/GenBank/DDBJ databases">
        <authorList>
            <person name="Varghese N."/>
            <person name="Submissions S."/>
        </authorList>
    </citation>
    <scope>NUCLEOTIDE SEQUENCE [LARGE SCALE GENOMIC DNA]</scope>
    <source>
        <strain evidence="7">CGMCC 4.6856</strain>
    </source>
</reference>
<evidence type="ECO:0000313" key="7">
    <source>
        <dbReference type="Proteomes" id="UP000198504"/>
    </source>
</evidence>
<proteinExistence type="predicted"/>
<evidence type="ECO:0000256" key="3">
    <source>
        <dbReference type="SAM" id="MobiDB-lite"/>
    </source>
</evidence>
<dbReference type="InterPro" id="IPR028098">
    <property type="entry name" value="Glyco_trans_4-like_N"/>
</dbReference>
<dbReference type="GO" id="GO:0016757">
    <property type="term" value="F:glycosyltransferase activity"/>
    <property type="evidence" value="ECO:0007669"/>
    <property type="project" value="UniProtKB-KW"/>
</dbReference>
<accession>A0A1H8ZKA8</accession>
<gene>
    <name evidence="6" type="ORF">SAMN05421756_101275</name>
</gene>
<feature type="region of interest" description="Disordered" evidence="3">
    <location>
        <begin position="397"/>
        <end position="420"/>
    </location>
</feature>
<dbReference type="EMBL" id="FOFA01000001">
    <property type="protein sequence ID" value="SEP64794.1"/>
    <property type="molecule type" value="Genomic_DNA"/>
</dbReference>
<dbReference type="AlphaFoldDB" id="A0A1H8ZKA8"/>
<evidence type="ECO:0000259" key="4">
    <source>
        <dbReference type="Pfam" id="PF00534"/>
    </source>
</evidence>
<evidence type="ECO:0000313" key="6">
    <source>
        <dbReference type="EMBL" id="SEP64794.1"/>
    </source>
</evidence>
<organism evidence="6 7">
    <name type="scientific">Microlunatus flavus</name>
    <dbReference type="NCBI Taxonomy" id="1036181"/>
    <lineage>
        <taxon>Bacteria</taxon>
        <taxon>Bacillati</taxon>
        <taxon>Actinomycetota</taxon>
        <taxon>Actinomycetes</taxon>
        <taxon>Propionibacteriales</taxon>
        <taxon>Propionibacteriaceae</taxon>
        <taxon>Microlunatus</taxon>
    </lineage>
</organism>
<dbReference type="Proteomes" id="UP000198504">
    <property type="component" value="Unassembled WGS sequence"/>
</dbReference>
<protein>
    <submittedName>
        <fullName evidence="6">Glycosyltransferase involved in cell wall bisynthesis</fullName>
    </submittedName>
</protein>
<feature type="compositionally biased region" description="Low complexity" evidence="3">
    <location>
        <begin position="399"/>
        <end position="420"/>
    </location>
</feature>
<feature type="domain" description="Glycosyl transferase family 1" evidence="4">
    <location>
        <begin position="213"/>
        <end position="370"/>
    </location>
</feature>
<keyword evidence="2 6" id="KW-0808">Transferase</keyword>
<dbReference type="PANTHER" id="PTHR12526">
    <property type="entry name" value="GLYCOSYLTRANSFERASE"/>
    <property type="match status" value="1"/>
</dbReference>
<dbReference type="PANTHER" id="PTHR12526:SF635">
    <property type="entry name" value="GLYCOSYL TRANSFERASE GROUP 1"/>
    <property type="match status" value="1"/>
</dbReference>
<dbReference type="Gene3D" id="3.40.50.2000">
    <property type="entry name" value="Glycogen Phosphorylase B"/>
    <property type="match status" value="2"/>
</dbReference>
<dbReference type="STRING" id="1036181.SAMN05421756_101275"/>
<dbReference type="SUPFAM" id="SSF53756">
    <property type="entry name" value="UDP-Glycosyltransferase/glycogen phosphorylase"/>
    <property type="match status" value="1"/>
</dbReference>
<keyword evidence="1" id="KW-0328">Glycosyltransferase</keyword>
<evidence type="ECO:0000259" key="5">
    <source>
        <dbReference type="Pfam" id="PF13439"/>
    </source>
</evidence>
<name>A0A1H8ZKA8_9ACTN</name>
<keyword evidence="7" id="KW-1185">Reference proteome</keyword>
<dbReference type="Pfam" id="PF00534">
    <property type="entry name" value="Glycos_transf_1"/>
    <property type="match status" value="1"/>
</dbReference>
<sequence>MVLRVALVSEHASPLAAIGAVDAGGQNVHVAELASGLTRLGHEVVVYTRRDDPDLPATVRTDDAYDVVHLDAGPPRRVPKDALWPLMPAFADALRAHLRAHRPDVVHAHFWMSGWAATRAARRLRIPTFVTFHALGSVKRRHQGSADTSPPERVDVEVAVAERATGVIATCRDEVAELAALGVDLDGVDVVPCGVDVRHFTTGAAPLDHPPRREPHRIVSVGRLVPRKGYATIVEALVDLPGVELVVAGGHADGTVEAEQVRLETLAADLGVADRVHFVGQVGHFLMPALLCTADVVVCSPWYEPFGLVPLEAMACGVPVVASAVGGMLDSVADGETGLLVPPQDPQALAAAVGGLLADPARRAAYGRAGVRRARSQFSWDAVAAATAEVYARAHDRSSTAAGTPAAGTAAGRLPALGPA</sequence>
<dbReference type="Pfam" id="PF13439">
    <property type="entry name" value="Glyco_transf_4"/>
    <property type="match status" value="1"/>
</dbReference>